<dbReference type="OrthoDB" id="742239at2"/>
<comment type="caution">
    <text evidence="3">The sequence shown here is derived from an EMBL/GenBank/DDBJ whole genome shotgun (WGS) entry which is preliminary data.</text>
</comment>
<dbReference type="InterPro" id="IPR011990">
    <property type="entry name" value="TPR-like_helical_dom_sf"/>
</dbReference>
<dbReference type="PATRIC" id="fig|1305737.6.peg.626"/>
<feature type="domain" description="YaiO beta-barrel" evidence="2">
    <location>
        <begin position="179"/>
        <end position="351"/>
    </location>
</feature>
<reference evidence="3 4" key="1">
    <citation type="submission" date="2015-09" db="EMBL/GenBank/DDBJ databases">
        <title>Identification and resolution of microdiversity through metagenomic sequencing of parallel consortia.</title>
        <authorList>
            <person name="Nelson W.C."/>
            <person name="Romine M.F."/>
            <person name="Lindemann S.R."/>
        </authorList>
    </citation>
    <scope>NUCLEOTIDE SEQUENCE [LARGE SCALE GENOMIC DNA]</scope>
    <source>
        <strain evidence="3">HL-49</strain>
    </source>
</reference>
<dbReference type="NCBIfam" id="TIGR04390">
    <property type="entry name" value="OMP_YaiO_dom"/>
    <property type="match status" value="1"/>
</dbReference>
<dbReference type="InterPro" id="IPR030887">
    <property type="entry name" value="Beta-barrel_YaiO"/>
</dbReference>
<dbReference type="Proteomes" id="UP000050421">
    <property type="component" value="Unassembled WGS sequence"/>
</dbReference>
<dbReference type="SUPFAM" id="SSF48452">
    <property type="entry name" value="TPR-like"/>
    <property type="match status" value="1"/>
</dbReference>
<organism evidence="3 4">
    <name type="scientific">Algoriphagus marincola HL-49</name>
    <dbReference type="NCBI Taxonomy" id="1305737"/>
    <lineage>
        <taxon>Bacteria</taxon>
        <taxon>Pseudomonadati</taxon>
        <taxon>Bacteroidota</taxon>
        <taxon>Cytophagia</taxon>
        <taxon>Cytophagales</taxon>
        <taxon>Cyclobacteriaceae</taxon>
        <taxon>Algoriphagus</taxon>
    </lineage>
</organism>
<sequence>MRKAALFLSFFLATQWLVAQQSQNPDQLLLDARELIFDGKYQEGRKIAFRALEISPTYADILILVGRSYAWEGKNDSASIFLERAIAASPKYADGYSAYLDNLSWAGDYQKAGEILKRAESNLGDPLPDAVAYRKSRLLYYEEEYNEAYDIAQALFDSGFKQEGILGYLQNLQRLRRNSAIGATYDYDTFFGDISPWHTWSVYGRAQTKLTGSLIARVTQSHRFDGFGTQYELDAYPSLGENSYAYLNIGGSGAGFFPKLRLGASVFFNLPKAWEVEGGYRYLGFTEVTHIATASLGKYVGNWWLNFRANVIPSGNNNGVSTSGNFQARYYFKTAEDFFSVQLSSGVSPDEENRDQSQLLNSYRIRLGYQQLISPRFMIFGFTGYSRDELSADRFRNNLNLSFGSEYRF</sequence>
<evidence type="ECO:0000256" key="1">
    <source>
        <dbReference type="SAM" id="SignalP"/>
    </source>
</evidence>
<dbReference type="STRING" id="1305737.GCA_000526355_01284"/>
<dbReference type="EMBL" id="LJXT01000003">
    <property type="protein sequence ID" value="KPQ19991.1"/>
    <property type="molecule type" value="Genomic_DNA"/>
</dbReference>
<protein>
    <submittedName>
        <fullName evidence="3">Outer membrane protein YaiO</fullName>
    </submittedName>
</protein>
<proteinExistence type="predicted"/>
<gene>
    <name evidence="3" type="primary">yaiO</name>
    <name evidence="3" type="ORF">HLUCCX10_00830</name>
</gene>
<evidence type="ECO:0000313" key="3">
    <source>
        <dbReference type="EMBL" id="KPQ19991.1"/>
    </source>
</evidence>
<dbReference type="AlphaFoldDB" id="A0A0P7YFI6"/>
<feature type="chain" id="PRO_5006146245" evidence="1">
    <location>
        <begin position="20"/>
        <end position="409"/>
    </location>
</feature>
<accession>A0A0P7YFI6</accession>
<dbReference type="Pfam" id="PF19413">
    <property type="entry name" value="YaiO"/>
    <property type="match status" value="1"/>
</dbReference>
<feature type="signal peptide" evidence="1">
    <location>
        <begin position="1"/>
        <end position="19"/>
    </location>
</feature>
<keyword evidence="1" id="KW-0732">Signal</keyword>
<evidence type="ECO:0000313" key="4">
    <source>
        <dbReference type="Proteomes" id="UP000050421"/>
    </source>
</evidence>
<name>A0A0P7YFI6_9BACT</name>
<evidence type="ECO:0000259" key="2">
    <source>
        <dbReference type="Pfam" id="PF19413"/>
    </source>
</evidence>
<dbReference type="eggNOG" id="COG0457">
    <property type="taxonomic scope" value="Bacteria"/>
</dbReference>
<dbReference type="Gene3D" id="1.25.40.10">
    <property type="entry name" value="Tetratricopeptide repeat domain"/>
    <property type="match status" value="1"/>
</dbReference>